<dbReference type="SUPFAM" id="SSF46955">
    <property type="entry name" value="Putative DNA-binding domain"/>
    <property type="match status" value="1"/>
</dbReference>
<dbReference type="InterPro" id="IPR000551">
    <property type="entry name" value="MerR-type_HTH_dom"/>
</dbReference>
<dbReference type="InterPro" id="IPR047057">
    <property type="entry name" value="MerR_fam"/>
</dbReference>
<reference evidence="3 4" key="1">
    <citation type="submission" date="2019-02" db="EMBL/GenBank/DDBJ databases">
        <title>Genomic Encyclopedia of Type Strains, Phase IV (KMG-IV): sequencing the most valuable type-strain genomes for metagenomic binning, comparative biology and taxonomic classification.</title>
        <authorList>
            <person name="Goeker M."/>
        </authorList>
    </citation>
    <scope>NUCLEOTIDE SEQUENCE [LARGE SCALE GENOMIC DNA]</scope>
    <source>
        <strain evidence="3 4">DSM 101727</strain>
    </source>
</reference>
<dbReference type="Gene3D" id="1.10.1660.10">
    <property type="match status" value="1"/>
</dbReference>
<keyword evidence="4" id="KW-1185">Reference proteome</keyword>
<proteinExistence type="predicted"/>
<dbReference type="GO" id="GO:0003677">
    <property type="term" value="F:DNA binding"/>
    <property type="evidence" value="ECO:0007669"/>
    <property type="project" value="UniProtKB-KW"/>
</dbReference>
<dbReference type="SMART" id="SM00422">
    <property type="entry name" value="HTH_MERR"/>
    <property type="match status" value="1"/>
</dbReference>
<sequence>MAEYRIEELARVAGTSVRNVRVYQDRALLPPPARRGRTAIYSDAHLSRLRLVINMLDRGYAFAHIKEMLTAWENGRSLADVLGLEEAIGARLVEERPVVVALSELRRMFGKQATPANIAKALKIGLLERHGRRLVVPNPALLDAGRELVELGVPLSEAISLAGAMQDDVDHVTGLVVRLVRKYVLDPRGPDWLPSGDELPYYTDLIGRLRPLLQSVVMASVARSAERVIPEVLGDRLVSLAEEQARDGRRTSG</sequence>
<dbReference type="RefSeq" id="WP_130345614.1">
    <property type="nucleotide sequence ID" value="NZ_SGWQ01000006.1"/>
</dbReference>
<keyword evidence="1 3" id="KW-0238">DNA-binding</keyword>
<protein>
    <submittedName>
        <fullName evidence="3">DNA-binding transcriptional MerR regulator</fullName>
    </submittedName>
</protein>
<dbReference type="PROSITE" id="PS50937">
    <property type="entry name" value="HTH_MERR_2"/>
    <property type="match status" value="1"/>
</dbReference>
<dbReference type="EMBL" id="SGWQ01000006">
    <property type="protein sequence ID" value="RZS37009.1"/>
    <property type="molecule type" value="Genomic_DNA"/>
</dbReference>
<gene>
    <name evidence="3" type="ORF">EV193_106244</name>
</gene>
<dbReference type="Proteomes" id="UP000294257">
    <property type="component" value="Unassembled WGS sequence"/>
</dbReference>
<comment type="caution">
    <text evidence="3">The sequence shown here is derived from an EMBL/GenBank/DDBJ whole genome shotgun (WGS) entry which is preliminary data.</text>
</comment>
<dbReference type="GO" id="GO:0003700">
    <property type="term" value="F:DNA-binding transcription factor activity"/>
    <property type="evidence" value="ECO:0007669"/>
    <property type="project" value="InterPro"/>
</dbReference>
<name>A0A4Q7KKC3_9PSEU</name>
<accession>A0A4Q7KKC3</accession>
<dbReference type="Pfam" id="PF13411">
    <property type="entry name" value="MerR_1"/>
    <property type="match status" value="1"/>
</dbReference>
<dbReference type="PRINTS" id="PR00040">
    <property type="entry name" value="HTHMERR"/>
</dbReference>
<organism evidence="3 4">
    <name type="scientific">Herbihabitans rhizosphaerae</name>
    <dbReference type="NCBI Taxonomy" id="1872711"/>
    <lineage>
        <taxon>Bacteria</taxon>
        <taxon>Bacillati</taxon>
        <taxon>Actinomycetota</taxon>
        <taxon>Actinomycetes</taxon>
        <taxon>Pseudonocardiales</taxon>
        <taxon>Pseudonocardiaceae</taxon>
        <taxon>Herbihabitans</taxon>
    </lineage>
</organism>
<evidence type="ECO:0000256" key="1">
    <source>
        <dbReference type="ARBA" id="ARBA00023125"/>
    </source>
</evidence>
<dbReference type="PANTHER" id="PTHR30204:SF93">
    <property type="entry name" value="HTH MERR-TYPE DOMAIN-CONTAINING PROTEIN"/>
    <property type="match status" value="1"/>
</dbReference>
<dbReference type="InterPro" id="IPR009061">
    <property type="entry name" value="DNA-bd_dom_put_sf"/>
</dbReference>
<dbReference type="OrthoDB" id="3830374at2"/>
<dbReference type="AlphaFoldDB" id="A0A4Q7KKC3"/>
<evidence type="ECO:0000259" key="2">
    <source>
        <dbReference type="PROSITE" id="PS50937"/>
    </source>
</evidence>
<evidence type="ECO:0000313" key="3">
    <source>
        <dbReference type="EMBL" id="RZS37009.1"/>
    </source>
</evidence>
<dbReference type="PANTHER" id="PTHR30204">
    <property type="entry name" value="REDOX-CYCLING DRUG-SENSING TRANSCRIPTIONAL ACTIVATOR SOXR"/>
    <property type="match status" value="1"/>
</dbReference>
<evidence type="ECO:0000313" key="4">
    <source>
        <dbReference type="Proteomes" id="UP000294257"/>
    </source>
</evidence>
<feature type="domain" description="HTH merR-type" evidence="2">
    <location>
        <begin position="3"/>
        <end position="71"/>
    </location>
</feature>